<accession>A0A1I1SRJ4</accession>
<keyword evidence="3" id="KW-1185">Reference proteome</keyword>
<protein>
    <submittedName>
        <fullName evidence="2">Uncharacterized protein</fullName>
    </submittedName>
</protein>
<dbReference type="RefSeq" id="WP_245783516.1">
    <property type="nucleotide sequence ID" value="NZ_FOMQ01000002.1"/>
</dbReference>
<reference evidence="3" key="1">
    <citation type="submission" date="2016-10" db="EMBL/GenBank/DDBJ databases">
        <authorList>
            <person name="Varghese N."/>
            <person name="Submissions S."/>
        </authorList>
    </citation>
    <scope>NUCLEOTIDE SEQUENCE [LARGE SCALE GENOMIC DNA]</scope>
    <source>
        <strain evidence="3">DSM 7481</strain>
    </source>
</reference>
<proteinExistence type="predicted"/>
<dbReference type="AlphaFoldDB" id="A0A1I1SRJ4"/>
<gene>
    <name evidence="2" type="ORF">SAMN04489710_102209</name>
</gene>
<evidence type="ECO:0000313" key="2">
    <source>
        <dbReference type="EMBL" id="SFD45690.1"/>
    </source>
</evidence>
<dbReference type="STRING" id="32040.SAMN04489710_102209"/>
<dbReference type="Proteomes" id="UP000199517">
    <property type="component" value="Unassembled WGS sequence"/>
</dbReference>
<evidence type="ECO:0000256" key="1">
    <source>
        <dbReference type="SAM" id="MobiDB-lite"/>
    </source>
</evidence>
<dbReference type="InterPro" id="IPR043737">
    <property type="entry name" value="DUF5682"/>
</dbReference>
<evidence type="ECO:0000313" key="3">
    <source>
        <dbReference type="Proteomes" id="UP000199517"/>
    </source>
</evidence>
<dbReference type="EMBL" id="FOMQ01000002">
    <property type="protein sequence ID" value="SFD45690.1"/>
    <property type="molecule type" value="Genomic_DNA"/>
</dbReference>
<dbReference type="Pfam" id="PF18934">
    <property type="entry name" value="DUF5682"/>
    <property type="match status" value="1"/>
</dbReference>
<organism evidence="2 3">
    <name type="scientific">Paracidovorax konjaci</name>
    <dbReference type="NCBI Taxonomy" id="32040"/>
    <lineage>
        <taxon>Bacteria</taxon>
        <taxon>Pseudomonadati</taxon>
        <taxon>Pseudomonadota</taxon>
        <taxon>Betaproteobacteria</taxon>
        <taxon>Burkholderiales</taxon>
        <taxon>Comamonadaceae</taxon>
        <taxon>Paracidovorax</taxon>
    </lineage>
</organism>
<feature type="compositionally biased region" description="Acidic residues" evidence="1">
    <location>
        <begin position="257"/>
        <end position="268"/>
    </location>
</feature>
<name>A0A1I1SRJ4_9BURK</name>
<feature type="region of interest" description="Disordered" evidence="1">
    <location>
        <begin position="237"/>
        <end position="269"/>
    </location>
</feature>
<sequence>MKGRTVPHGDPVILGVRHHSPACARLVAARIRALRPAFVLIEGPADFNGRLDELYLPHRLPVAIYSYLARGDGHRGSWTPFAEHSPEWQALQAGREAGAQVRFIDLPAWHGAFAHLENRYADAADAQHQARAEAYERALAEKLAVQGRDALWDHLFEDGAPAPAQAGDGGDDGLALRLSTYFGHLRGEDEAGSAGNQARERMMARWIAWAMAQGRGPVLVVCGGYHAPALARLWREMPGDEPETPQPGDADLRGADGTDDTDDSADDPDAIKNIANYSMDPAASVRFGSYIVPYTFRRLDAFAGYASGMPSPQYYQWLWEHGAEGAAREALRSVVQRLRERKLPASTADLMAVHARALGLARLRGHHQPLRSDWLDALAGALVKEALDAPLPWTYRGPLRPGTDPVLVQAMDVLAGNTAGRLAPGTPQPPLVAAVRAELAAHGLPPRGTVTLDLLQEGDRARSRVLHRLALLELPGVARTRGPALALSGERGEAWSLSEPMEQQAALIEAGAWGATLEDAARARLEDSLRQARGRIVPLAEGLNRAAWAGLSALSDGLLRDIGDAIAQEPRFEALAPALGLLHTLLRHGQMLGMAGAPVLRVAVEAGFDRALWLLEAPAAVAPADTEDHLRGHRALHRIVADTLADRQDGAPDPLALEPVRAFAVWQRKAADPQAAPISRGAALGAVLALSGRLDASTPSTGVQEAMDLLGAMTASTLGDALAGLLALAREALATEPAFAAGMDRRVRALDDEAFVQALPALRAAFAWLPPRERGDLADQVLALHGAQHLPRRTLTAVGPGSLPPETLARARAGEAAAAARLAAWGIDAGTGAPP</sequence>